<reference evidence="2" key="1">
    <citation type="submission" date="2016-11" db="UniProtKB">
        <authorList>
            <consortium name="WormBaseParasite"/>
        </authorList>
    </citation>
    <scope>IDENTIFICATION</scope>
</reference>
<dbReference type="Proteomes" id="UP000095287">
    <property type="component" value="Unplaced"/>
</dbReference>
<proteinExistence type="predicted"/>
<accession>A0A1I7YVS9</accession>
<evidence type="ECO:0000313" key="1">
    <source>
        <dbReference type="Proteomes" id="UP000095287"/>
    </source>
</evidence>
<organism evidence="1 2">
    <name type="scientific">Steinernema glaseri</name>
    <dbReference type="NCBI Taxonomy" id="37863"/>
    <lineage>
        <taxon>Eukaryota</taxon>
        <taxon>Metazoa</taxon>
        <taxon>Ecdysozoa</taxon>
        <taxon>Nematoda</taxon>
        <taxon>Chromadorea</taxon>
        <taxon>Rhabditida</taxon>
        <taxon>Tylenchina</taxon>
        <taxon>Panagrolaimomorpha</taxon>
        <taxon>Strongyloidoidea</taxon>
        <taxon>Steinernematidae</taxon>
        <taxon>Steinernema</taxon>
    </lineage>
</organism>
<name>A0A1I7YVS9_9BILA</name>
<sequence length="95" mass="10384">MARCIHIPWDKPRPLAVLTSKDKEIEEGTGGSVEIQLHPRFQFPCTVESCCSEEASLLVPVQDLSTNNGLMCANKQKLPGITVANNCAFVNNATR</sequence>
<evidence type="ECO:0000313" key="2">
    <source>
        <dbReference type="WBParaSite" id="L893_g20257.t1"/>
    </source>
</evidence>
<protein>
    <submittedName>
        <fullName evidence="2">Uncharacterized protein</fullName>
    </submittedName>
</protein>
<dbReference type="WBParaSite" id="L893_g20257.t1">
    <property type="protein sequence ID" value="L893_g20257.t1"/>
    <property type="gene ID" value="L893_g20257"/>
</dbReference>
<dbReference type="AlphaFoldDB" id="A0A1I7YVS9"/>
<keyword evidence="1" id="KW-1185">Reference proteome</keyword>